<protein>
    <submittedName>
        <fullName evidence="2">Uncharacterized protein</fullName>
    </submittedName>
</protein>
<keyword evidence="1" id="KW-1133">Transmembrane helix</keyword>
<accession>A0A090W1F6</accession>
<dbReference type="EMBL" id="BBNS01000007">
    <property type="protein sequence ID" value="GAL70771.1"/>
    <property type="molecule type" value="Genomic_DNA"/>
</dbReference>
<dbReference type="Proteomes" id="UP000029646">
    <property type="component" value="Unassembled WGS sequence"/>
</dbReference>
<gene>
    <name evidence="2" type="ORF">JCM19302_2493</name>
</gene>
<keyword evidence="1" id="KW-0472">Membrane</keyword>
<dbReference type="AlphaFoldDB" id="A0A090W1F6"/>
<organism evidence="2 3">
    <name type="scientific">Jejuia pallidilutea</name>
    <dbReference type="NCBI Taxonomy" id="504487"/>
    <lineage>
        <taxon>Bacteria</taxon>
        <taxon>Pseudomonadati</taxon>
        <taxon>Bacteroidota</taxon>
        <taxon>Flavobacteriia</taxon>
        <taxon>Flavobacteriales</taxon>
        <taxon>Flavobacteriaceae</taxon>
        <taxon>Jejuia</taxon>
    </lineage>
</organism>
<name>A0A090W1F6_9FLAO</name>
<sequence length="102" mass="12191">MTLIIILWKTYYLFNSGFKKNVFSDFWLIFIKHIMAFTFAYIAISYIYNKYLKTEILTFLDLILAGIKTNLLLLLIFVPVLVLFSKGFRDFSYRLKKYSPFS</sequence>
<comment type="caution">
    <text evidence="2">The sequence shown here is derived from an EMBL/GenBank/DDBJ whole genome shotgun (WGS) entry which is preliminary data.</text>
</comment>
<evidence type="ECO:0000313" key="3">
    <source>
        <dbReference type="Proteomes" id="UP000029646"/>
    </source>
</evidence>
<feature type="transmembrane region" description="Helical" evidence="1">
    <location>
        <begin position="60"/>
        <end position="84"/>
    </location>
</feature>
<proteinExistence type="predicted"/>
<evidence type="ECO:0000256" key="1">
    <source>
        <dbReference type="SAM" id="Phobius"/>
    </source>
</evidence>
<reference evidence="2 3" key="1">
    <citation type="journal article" date="2014" name="Genome Announc.">
        <title>Draft Genome Sequence of Marine Flavobacterium Jejuia pallidilutea Strain 11shimoA1 and Pigmentation Mutants.</title>
        <authorList>
            <person name="Takatani N."/>
            <person name="Nakanishi M."/>
            <person name="Meirelles P."/>
            <person name="Mino S."/>
            <person name="Suda W."/>
            <person name="Oshima K."/>
            <person name="Hattori M."/>
            <person name="Ohkuma M."/>
            <person name="Hosokawa M."/>
            <person name="Miyashita K."/>
            <person name="Thompson F.L."/>
            <person name="Niwa A."/>
            <person name="Sawabe T."/>
            <person name="Sawabe T."/>
        </authorList>
    </citation>
    <scope>NUCLEOTIDE SEQUENCE [LARGE SCALE GENOMIC DNA]</scope>
    <source>
        <strain evidence="3">JCM19302</strain>
    </source>
</reference>
<feature type="transmembrane region" description="Helical" evidence="1">
    <location>
        <begin position="26"/>
        <end position="48"/>
    </location>
</feature>
<evidence type="ECO:0000313" key="2">
    <source>
        <dbReference type="EMBL" id="GAL70771.1"/>
    </source>
</evidence>
<keyword evidence="1" id="KW-0812">Transmembrane</keyword>